<keyword evidence="4" id="KW-1185">Reference proteome</keyword>
<dbReference type="Pfam" id="PF00069">
    <property type="entry name" value="Pkinase"/>
    <property type="match status" value="1"/>
</dbReference>
<dbReference type="PROSITE" id="PS50011">
    <property type="entry name" value="PROTEIN_KINASE_DOM"/>
    <property type="match status" value="1"/>
</dbReference>
<accession>A0A9N8E9F9</accession>
<dbReference type="PANTHER" id="PTHR24347">
    <property type="entry name" value="SERINE/THREONINE-PROTEIN KINASE"/>
    <property type="match status" value="1"/>
</dbReference>
<dbReference type="InterPro" id="IPR000719">
    <property type="entry name" value="Prot_kinase_dom"/>
</dbReference>
<comment type="caution">
    <text evidence="3">The sequence shown here is derived from an EMBL/GenBank/DDBJ whole genome shotgun (WGS) entry which is preliminary data.</text>
</comment>
<feature type="compositionally biased region" description="Low complexity" evidence="1">
    <location>
        <begin position="558"/>
        <end position="586"/>
    </location>
</feature>
<sequence>MSGRHHHHRHSSNSSNQLPSPNELYPVVHDLSEVEYGDDSCGCGETFGNFQLRDLVFPQVPSPSIWNTLCPNTNINGAVDNGEQQPQSNPISHSITQQQDTNSNTTTMVSRMRTPVKRNGLQKKDSPTADGMDDLPSPSSNHPLQEEPSPVTPSSRISNTSSSSKRSARRSFDESKKDDTTAADDKTMPPEPTLSPPRKKKGSHLRRRSRQLMNMILSRSNSMGSLSNKDLSTTEASTESGNHPDASIPLNRAFSDSYILTRKVFTCQSSEIWECLHRESGIRYCVKTFEYPTAADYHEVDMLHFLTRGQQPDYAPLSQLVEVFEEPCHAQEETKLYVVMELATGGNLLSKVVQDGPLDEQVAKQMTRSILQACQFLHSRHLVHADIQPENILVRGGDALLADFGSTVDLAMHDPFGSRTFSKYSSPEVLHAAEPYSEPADMWSVGCLVYYMLTGASPFDDPSSKRKTMTKISRAEYSFPSFHFGHVSRAAKQFIANLIAVDQSVRMTAAEALDHPWLRVEPLDDHSSHQSSSSSFFVLRKPQQHAADRGCHHRRDSSLGSQSVVRSSQAATTTTIQQSQSMSPSRKSSKKHHRRLSSLTKGLTKLFSPKADQQPLSFPTPSDLFAASTLSSTDHEDDPALRSTSRIIMMDSSKSTPNHRRRLTK</sequence>
<protein>
    <submittedName>
        <fullName evidence="3">MAP kinase-activated protein kinase 2</fullName>
    </submittedName>
</protein>
<dbReference type="Proteomes" id="UP001153069">
    <property type="component" value="Unassembled WGS sequence"/>
</dbReference>
<feature type="compositionally biased region" description="Low complexity" evidence="1">
    <location>
        <begin position="154"/>
        <end position="165"/>
    </location>
</feature>
<dbReference type="Gene3D" id="1.10.510.10">
    <property type="entry name" value="Transferase(Phosphotransferase) domain 1"/>
    <property type="match status" value="1"/>
</dbReference>
<dbReference type="InterPro" id="IPR011009">
    <property type="entry name" value="Kinase-like_dom_sf"/>
</dbReference>
<evidence type="ECO:0000313" key="3">
    <source>
        <dbReference type="EMBL" id="CAB9515101.1"/>
    </source>
</evidence>
<feature type="compositionally biased region" description="Basic residues" evidence="1">
    <location>
        <begin position="197"/>
        <end position="210"/>
    </location>
</feature>
<reference evidence="3" key="1">
    <citation type="submission" date="2020-06" db="EMBL/GenBank/DDBJ databases">
        <authorList>
            <consortium name="Plant Systems Biology data submission"/>
        </authorList>
    </citation>
    <scope>NUCLEOTIDE SEQUENCE</scope>
    <source>
        <strain evidence="3">D6</strain>
    </source>
</reference>
<keyword evidence="3" id="KW-0418">Kinase</keyword>
<feature type="compositionally biased region" description="Polar residues" evidence="1">
    <location>
        <begin position="217"/>
        <end position="241"/>
    </location>
</feature>
<evidence type="ECO:0000313" key="4">
    <source>
        <dbReference type="Proteomes" id="UP001153069"/>
    </source>
</evidence>
<feature type="compositionally biased region" description="Basic residues" evidence="1">
    <location>
        <begin position="1"/>
        <end position="11"/>
    </location>
</feature>
<feature type="compositionally biased region" description="Basic residues" evidence="1">
    <location>
        <begin position="587"/>
        <end position="596"/>
    </location>
</feature>
<dbReference type="EMBL" id="CAICTM010000693">
    <property type="protein sequence ID" value="CAB9515101.1"/>
    <property type="molecule type" value="Genomic_DNA"/>
</dbReference>
<feature type="region of interest" description="Disordered" evidence="1">
    <location>
        <begin position="1"/>
        <end position="24"/>
    </location>
</feature>
<feature type="compositionally biased region" description="Low complexity" evidence="1">
    <location>
        <begin position="12"/>
        <end position="22"/>
    </location>
</feature>
<keyword evidence="3" id="KW-0808">Transferase</keyword>
<feature type="domain" description="Protein kinase" evidence="2">
    <location>
        <begin position="258"/>
        <end position="518"/>
    </location>
</feature>
<feature type="compositionally biased region" description="Low complexity" evidence="1">
    <location>
        <begin position="96"/>
        <end position="107"/>
    </location>
</feature>
<name>A0A9N8E9F9_9STRA</name>
<feature type="region of interest" description="Disordered" evidence="1">
    <location>
        <begin position="544"/>
        <end position="665"/>
    </location>
</feature>
<dbReference type="SUPFAM" id="SSF56112">
    <property type="entry name" value="Protein kinase-like (PK-like)"/>
    <property type="match status" value="1"/>
</dbReference>
<evidence type="ECO:0000259" key="2">
    <source>
        <dbReference type="PROSITE" id="PS50011"/>
    </source>
</evidence>
<dbReference type="AlphaFoldDB" id="A0A9N8E9F9"/>
<feature type="compositionally biased region" description="Polar residues" evidence="1">
    <location>
        <begin position="76"/>
        <end position="95"/>
    </location>
</feature>
<dbReference type="GO" id="GO:0005524">
    <property type="term" value="F:ATP binding"/>
    <property type="evidence" value="ECO:0007669"/>
    <property type="project" value="InterPro"/>
</dbReference>
<feature type="compositionally biased region" description="Polar residues" evidence="1">
    <location>
        <begin position="642"/>
        <end position="656"/>
    </location>
</feature>
<evidence type="ECO:0000256" key="1">
    <source>
        <dbReference type="SAM" id="MobiDB-lite"/>
    </source>
</evidence>
<feature type="region of interest" description="Disordered" evidence="1">
    <location>
        <begin position="76"/>
        <end position="244"/>
    </location>
</feature>
<organism evidence="3 4">
    <name type="scientific">Seminavis robusta</name>
    <dbReference type="NCBI Taxonomy" id="568900"/>
    <lineage>
        <taxon>Eukaryota</taxon>
        <taxon>Sar</taxon>
        <taxon>Stramenopiles</taxon>
        <taxon>Ochrophyta</taxon>
        <taxon>Bacillariophyta</taxon>
        <taxon>Bacillariophyceae</taxon>
        <taxon>Bacillariophycidae</taxon>
        <taxon>Naviculales</taxon>
        <taxon>Naviculaceae</taxon>
        <taxon>Seminavis</taxon>
    </lineage>
</organism>
<dbReference type="OrthoDB" id="539158at2759"/>
<dbReference type="GO" id="GO:0004672">
    <property type="term" value="F:protein kinase activity"/>
    <property type="evidence" value="ECO:0007669"/>
    <property type="project" value="InterPro"/>
</dbReference>
<feature type="compositionally biased region" description="Basic and acidic residues" evidence="1">
    <location>
        <begin position="170"/>
        <end position="188"/>
    </location>
</feature>
<gene>
    <name evidence="3" type="ORF">SEMRO_694_G188450.1</name>
</gene>
<proteinExistence type="predicted"/>